<evidence type="ECO:0000256" key="3">
    <source>
        <dbReference type="ARBA" id="ARBA00011276"/>
    </source>
</evidence>
<feature type="transmembrane region" description="Helical" evidence="8">
    <location>
        <begin position="5"/>
        <end position="26"/>
    </location>
</feature>
<dbReference type="STRING" id="101127.A0A1X2GUY1"/>
<evidence type="ECO:0000256" key="1">
    <source>
        <dbReference type="ARBA" id="ARBA00004477"/>
    </source>
</evidence>
<evidence type="ECO:0000256" key="2">
    <source>
        <dbReference type="ARBA" id="ARBA00006109"/>
    </source>
</evidence>
<keyword evidence="7 8" id="KW-0472">Membrane</keyword>
<comment type="caution">
    <text evidence="9">The sequence shown here is derived from an EMBL/GenBank/DDBJ whole genome shotgun (WGS) entry which is preliminary data.</text>
</comment>
<comment type="similarity">
    <text evidence="2">Belongs to the membrane magnesium transporter (TC 1.A.67) family.</text>
</comment>
<feature type="transmembrane region" description="Helical" evidence="8">
    <location>
        <begin position="46"/>
        <end position="65"/>
    </location>
</feature>
<dbReference type="PANTHER" id="PTHR21181:SF7">
    <property type="entry name" value="ER MEMBRANE PROTEIN COMPLEX SUBUNIT 5"/>
    <property type="match status" value="1"/>
</dbReference>
<gene>
    <name evidence="9" type="ORF">DM01DRAFT_1341774</name>
</gene>
<evidence type="ECO:0008006" key="11">
    <source>
        <dbReference type="Google" id="ProtNLM"/>
    </source>
</evidence>
<reference evidence="9 10" key="1">
    <citation type="submission" date="2016-07" db="EMBL/GenBank/DDBJ databases">
        <title>Pervasive Adenine N6-methylation of Active Genes in Fungi.</title>
        <authorList>
            <consortium name="DOE Joint Genome Institute"/>
            <person name="Mondo S.J."/>
            <person name="Dannebaum R.O."/>
            <person name="Kuo R.C."/>
            <person name="Labutti K."/>
            <person name="Haridas S."/>
            <person name="Kuo A."/>
            <person name="Salamov A."/>
            <person name="Ahrendt S.R."/>
            <person name="Lipzen A."/>
            <person name="Sullivan W."/>
            <person name="Andreopoulos W.B."/>
            <person name="Clum A."/>
            <person name="Lindquist E."/>
            <person name="Daum C."/>
            <person name="Ramamoorthy G.K."/>
            <person name="Gryganskyi A."/>
            <person name="Culley D."/>
            <person name="Magnuson J.K."/>
            <person name="James T.Y."/>
            <person name="O'Malley M.A."/>
            <person name="Stajich J.E."/>
            <person name="Spatafora J.W."/>
            <person name="Visel A."/>
            <person name="Grigoriev I.V."/>
        </authorList>
    </citation>
    <scope>NUCLEOTIDE SEQUENCE [LARGE SCALE GENOMIC DNA]</scope>
    <source>
        <strain evidence="9 10">NRRL 3301</strain>
    </source>
</reference>
<dbReference type="Proteomes" id="UP000242146">
    <property type="component" value="Unassembled WGS sequence"/>
</dbReference>
<dbReference type="GO" id="GO:0005769">
    <property type="term" value="C:early endosome"/>
    <property type="evidence" value="ECO:0007669"/>
    <property type="project" value="TreeGrafter"/>
</dbReference>
<evidence type="ECO:0000256" key="4">
    <source>
        <dbReference type="ARBA" id="ARBA00022692"/>
    </source>
</evidence>
<evidence type="ECO:0000256" key="7">
    <source>
        <dbReference type="ARBA" id="ARBA00023136"/>
    </source>
</evidence>
<evidence type="ECO:0000256" key="6">
    <source>
        <dbReference type="ARBA" id="ARBA00022989"/>
    </source>
</evidence>
<name>A0A1X2GUY1_9FUNG</name>
<keyword evidence="6 8" id="KW-1133">Transmembrane helix</keyword>
<evidence type="ECO:0000313" key="10">
    <source>
        <dbReference type="Proteomes" id="UP000242146"/>
    </source>
</evidence>
<sequence length="110" mass="12164">MSQQVLGKAIGMIGALFLLHSAFSTYEHLAYLKAVGLGKEEIPIEIVVECLASALVTLVGVVLSAQPFKNILMQEEIKKLTIDKVDTRASFMTFDHRHIHSTAAQQERKV</sequence>
<comment type="subcellular location">
    <subcellularLocation>
        <location evidence="1">Endoplasmic reticulum membrane</location>
        <topology evidence="1">Multi-pass membrane protein</topology>
    </subcellularLocation>
</comment>
<keyword evidence="10" id="KW-1185">Reference proteome</keyword>
<comment type="subunit">
    <text evidence="3">Component of the ER membrane protein complex (EMC).</text>
</comment>
<dbReference type="PANTHER" id="PTHR21181">
    <property type="match status" value="1"/>
</dbReference>
<evidence type="ECO:0000256" key="8">
    <source>
        <dbReference type="SAM" id="Phobius"/>
    </source>
</evidence>
<dbReference type="AlphaFoldDB" id="A0A1X2GUY1"/>
<dbReference type="Pfam" id="PF10270">
    <property type="entry name" value="MMgT"/>
    <property type="match status" value="1"/>
</dbReference>
<protein>
    <recommendedName>
        <fullName evidence="11">Membrane magnesium transporter</fullName>
    </recommendedName>
</protein>
<dbReference type="EMBL" id="MCGT01000002">
    <property type="protein sequence ID" value="ORX61857.1"/>
    <property type="molecule type" value="Genomic_DNA"/>
</dbReference>
<organism evidence="9 10">
    <name type="scientific">Hesseltinella vesiculosa</name>
    <dbReference type="NCBI Taxonomy" id="101127"/>
    <lineage>
        <taxon>Eukaryota</taxon>
        <taxon>Fungi</taxon>
        <taxon>Fungi incertae sedis</taxon>
        <taxon>Mucoromycota</taxon>
        <taxon>Mucoromycotina</taxon>
        <taxon>Mucoromycetes</taxon>
        <taxon>Mucorales</taxon>
        <taxon>Cunninghamellaceae</taxon>
        <taxon>Hesseltinella</taxon>
    </lineage>
</organism>
<dbReference type="GO" id="GO:0005794">
    <property type="term" value="C:Golgi apparatus"/>
    <property type="evidence" value="ECO:0007669"/>
    <property type="project" value="TreeGrafter"/>
</dbReference>
<evidence type="ECO:0000313" key="9">
    <source>
        <dbReference type="EMBL" id="ORX61857.1"/>
    </source>
</evidence>
<proteinExistence type="inferred from homology"/>
<dbReference type="GO" id="GO:0072546">
    <property type="term" value="C:EMC complex"/>
    <property type="evidence" value="ECO:0007669"/>
    <property type="project" value="TreeGrafter"/>
</dbReference>
<keyword evidence="5" id="KW-0256">Endoplasmic reticulum</keyword>
<dbReference type="GO" id="GO:0005886">
    <property type="term" value="C:plasma membrane"/>
    <property type="evidence" value="ECO:0007669"/>
    <property type="project" value="TreeGrafter"/>
</dbReference>
<accession>A0A1X2GUY1</accession>
<dbReference type="GO" id="GO:0022890">
    <property type="term" value="F:inorganic cation transmembrane transporter activity"/>
    <property type="evidence" value="ECO:0007669"/>
    <property type="project" value="TreeGrafter"/>
</dbReference>
<dbReference type="InterPro" id="IPR018937">
    <property type="entry name" value="MMgT"/>
</dbReference>
<evidence type="ECO:0000256" key="5">
    <source>
        <dbReference type="ARBA" id="ARBA00022824"/>
    </source>
</evidence>
<keyword evidence="4 8" id="KW-0812">Transmembrane</keyword>
<dbReference type="OrthoDB" id="44756at2759"/>